<feature type="non-terminal residue" evidence="2">
    <location>
        <position position="1"/>
    </location>
</feature>
<dbReference type="EMBL" id="WIXE01006288">
    <property type="protein sequence ID" value="KAK5981421.1"/>
    <property type="molecule type" value="Genomic_DNA"/>
</dbReference>
<dbReference type="Proteomes" id="UP001331761">
    <property type="component" value="Unassembled WGS sequence"/>
</dbReference>
<dbReference type="InterPro" id="IPR050491">
    <property type="entry name" value="AmpC-like"/>
</dbReference>
<reference evidence="2 3" key="1">
    <citation type="submission" date="2019-10" db="EMBL/GenBank/DDBJ databases">
        <title>Assembly and Annotation for the nematode Trichostrongylus colubriformis.</title>
        <authorList>
            <person name="Martin J."/>
        </authorList>
    </citation>
    <scope>NUCLEOTIDE SEQUENCE [LARGE SCALE GENOMIC DNA]</scope>
    <source>
        <strain evidence="2">G859</strain>
        <tissue evidence="2">Whole worm</tissue>
    </source>
</reference>
<comment type="caution">
    <text evidence="2">The sequence shown here is derived from an EMBL/GenBank/DDBJ whole genome shotgun (WGS) entry which is preliminary data.</text>
</comment>
<feature type="domain" description="Beta-lactamase-related" evidence="1">
    <location>
        <begin position="2"/>
        <end position="76"/>
    </location>
</feature>
<sequence length="104" mass="11842">ATPRNSYRIASISKTITAMGIAELINRRHINMDSKVFGMGGILSWLDVTRAHPWLRILTVRHLLEHTSGGWSNHDKLEFNATPLTINFPNSIRGECRIEFNSIR</sequence>
<protein>
    <recommendedName>
        <fullName evidence="1">Beta-lactamase-related domain-containing protein</fullName>
    </recommendedName>
</protein>
<dbReference type="Gene3D" id="3.40.710.10">
    <property type="entry name" value="DD-peptidase/beta-lactamase superfamily"/>
    <property type="match status" value="1"/>
</dbReference>
<dbReference type="PANTHER" id="PTHR46825:SF9">
    <property type="entry name" value="BETA-LACTAMASE-RELATED DOMAIN-CONTAINING PROTEIN"/>
    <property type="match status" value="1"/>
</dbReference>
<dbReference type="Pfam" id="PF00144">
    <property type="entry name" value="Beta-lactamase"/>
    <property type="match status" value="1"/>
</dbReference>
<dbReference type="AlphaFoldDB" id="A0AAN8IPU8"/>
<proteinExistence type="predicted"/>
<evidence type="ECO:0000313" key="2">
    <source>
        <dbReference type="EMBL" id="KAK5981421.1"/>
    </source>
</evidence>
<organism evidence="2 3">
    <name type="scientific">Trichostrongylus colubriformis</name>
    <name type="common">Black scour worm</name>
    <dbReference type="NCBI Taxonomy" id="6319"/>
    <lineage>
        <taxon>Eukaryota</taxon>
        <taxon>Metazoa</taxon>
        <taxon>Ecdysozoa</taxon>
        <taxon>Nematoda</taxon>
        <taxon>Chromadorea</taxon>
        <taxon>Rhabditida</taxon>
        <taxon>Rhabditina</taxon>
        <taxon>Rhabditomorpha</taxon>
        <taxon>Strongyloidea</taxon>
        <taxon>Trichostrongylidae</taxon>
        <taxon>Trichostrongylus</taxon>
    </lineage>
</organism>
<evidence type="ECO:0000259" key="1">
    <source>
        <dbReference type="Pfam" id="PF00144"/>
    </source>
</evidence>
<dbReference type="InterPro" id="IPR001466">
    <property type="entry name" value="Beta-lactam-related"/>
</dbReference>
<accession>A0AAN8IPU8</accession>
<dbReference type="SUPFAM" id="SSF56601">
    <property type="entry name" value="beta-lactamase/transpeptidase-like"/>
    <property type="match status" value="1"/>
</dbReference>
<keyword evidence="3" id="KW-1185">Reference proteome</keyword>
<name>A0AAN8IPU8_TRICO</name>
<dbReference type="PANTHER" id="PTHR46825">
    <property type="entry name" value="D-ALANYL-D-ALANINE-CARBOXYPEPTIDASE/ENDOPEPTIDASE AMPH"/>
    <property type="match status" value="1"/>
</dbReference>
<evidence type="ECO:0000313" key="3">
    <source>
        <dbReference type="Proteomes" id="UP001331761"/>
    </source>
</evidence>
<gene>
    <name evidence="2" type="ORF">GCK32_020710</name>
</gene>
<dbReference type="InterPro" id="IPR012338">
    <property type="entry name" value="Beta-lactam/transpept-like"/>
</dbReference>